<feature type="region of interest" description="Disordered" evidence="1">
    <location>
        <begin position="193"/>
        <end position="216"/>
    </location>
</feature>
<protein>
    <submittedName>
        <fullName evidence="2">Uncharacterized protein</fullName>
    </submittedName>
</protein>
<proteinExistence type="predicted"/>
<organism evidence="2 3">
    <name type="scientific">Aspergillus heteromorphus CBS 117.55</name>
    <dbReference type="NCBI Taxonomy" id="1448321"/>
    <lineage>
        <taxon>Eukaryota</taxon>
        <taxon>Fungi</taxon>
        <taxon>Dikarya</taxon>
        <taxon>Ascomycota</taxon>
        <taxon>Pezizomycotina</taxon>
        <taxon>Eurotiomycetes</taxon>
        <taxon>Eurotiomycetidae</taxon>
        <taxon>Eurotiales</taxon>
        <taxon>Aspergillaceae</taxon>
        <taxon>Aspergillus</taxon>
        <taxon>Aspergillus subgen. Circumdati</taxon>
    </lineage>
</organism>
<reference evidence="2 3" key="1">
    <citation type="submission" date="2016-12" db="EMBL/GenBank/DDBJ databases">
        <title>The genomes of Aspergillus section Nigri reveals drivers in fungal speciation.</title>
        <authorList>
            <consortium name="DOE Joint Genome Institute"/>
            <person name="Vesth T.C."/>
            <person name="Nybo J."/>
            <person name="Theobald S."/>
            <person name="Brandl J."/>
            <person name="Frisvad J.C."/>
            <person name="Nielsen K.F."/>
            <person name="Lyhne E.K."/>
            <person name="Kogle M.E."/>
            <person name="Kuo A."/>
            <person name="Riley R."/>
            <person name="Clum A."/>
            <person name="Nolan M."/>
            <person name="Lipzen A."/>
            <person name="Salamov A."/>
            <person name="Henrissat B."/>
            <person name="Wiebenga A."/>
            <person name="De Vries R.P."/>
            <person name="Grigoriev I.V."/>
            <person name="Mortensen U.H."/>
            <person name="Andersen M.R."/>
            <person name="Baker S.E."/>
        </authorList>
    </citation>
    <scope>NUCLEOTIDE SEQUENCE [LARGE SCALE GENOMIC DNA]</scope>
    <source>
        <strain evidence="2 3">CBS 117.55</strain>
    </source>
</reference>
<evidence type="ECO:0000313" key="2">
    <source>
        <dbReference type="EMBL" id="PWY84997.1"/>
    </source>
</evidence>
<comment type="caution">
    <text evidence="2">The sequence shown here is derived from an EMBL/GenBank/DDBJ whole genome shotgun (WGS) entry which is preliminary data.</text>
</comment>
<keyword evidence="3" id="KW-1185">Reference proteome</keyword>
<gene>
    <name evidence="2" type="ORF">BO70DRAFT_395673</name>
</gene>
<evidence type="ECO:0000313" key="3">
    <source>
        <dbReference type="Proteomes" id="UP000247233"/>
    </source>
</evidence>
<accession>A0A317WIJ7</accession>
<sequence length="216" mass="23699">MRIPGSEIASREPFPANDWRVDLAPVERLPSRRRDLNRTTIDNSVCVYLELVRGLPDDACRSLSLSRWSMCRTVKPPQTSPSVADAILVEVNHQTREIILAQIRPAPMSGALPCLTSTTTAHRRELPTSEKGGVVIVMIGVIVGDRLCLHESLPRSGPGPWRLESIDLVLEGIPLALAFSTLDPARITRTASYSTRPSYRVSRDGNGETPPVRGTS</sequence>
<dbReference type="AlphaFoldDB" id="A0A317WIJ7"/>
<dbReference type="Proteomes" id="UP000247233">
    <property type="component" value="Unassembled WGS sequence"/>
</dbReference>
<dbReference type="VEuPathDB" id="FungiDB:BO70DRAFT_395673"/>
<dbReference type="RefSeq" id="XP_025400339.1">
    <property type="nucleotide sequence ID" value="XM_025546556.1"/>
</dbReference>
<dbReference type="GeneID" id="37068793"/>
<name>A0A317WIJ7_9EURO</name>
<dbReference type="EMBL" id="MSFL01000009">
    <property type="protein sequence ID" value="PWY84997.1"/>
    <property type="molecule type" value="Genomic_DNA"/>
</dbReference>
<evidence type="ECO:0000256" key="1">
    <source>
        <dbReference type="SAM" id="MobiDB-lite"/>
    </source>
</evidence>